<reference evidence="2 3" key="1">
    <citation type="submission" date="2020-05" db="EMBL/GenBank/DDBJ databases">
        <title>Sulfurimonas marisnigri, sp. nov., and Sulfurimonas baltica, sp. nov., manganese oxide reducing chemolithoautotrophs of the class Epsilonproteobacteria isolated from the pelagic redoxclines of the Black and Baltic Seas and emended description of the genus Sulfurimonas.</title>
        <authorList>
            <person name="Henkel J.V."/>
            <person name="Laudan C."/>
            <person name="Werner J."/>
            <person name="Neu T."/>
            <person name="Plewe S."/>
            <person name="Sproer C."/>
            <person name="Bunk B."/>
            <person name="Schulz-Vogt H.N."/>
        </authorList>
    </citation>
    <scope>NUCLEOTIDE SEQUENCE [LARGE SCALE GENOMIC DNA]</scope>
    <source>
        <strain evidence="2 3">SoZ1</strain>
    </source>
</reference>
<proteinExistence type="predicted"/>
<organism evidence="2 3">
    <name type="scientific">Candidatus Sulfurimonas marisnigri</name>
    <dbReference type="NCBI Taxonomy" id="2740405"/>
    <lineage>
        <taxon>Bacteria</taxon>
        <taxon>Pseudomonadati</taxon>
        <taxon>Campylobacterota</taxon>
        <taxon>Epsilonproteobacteria</taxon>
        <taxon>Campylobacterales</taxon>
        <taxon>Sulfurimonadaceae</taxon>
        <taxon>Sulfurimonas</taxon>
    </lineage>
</organism>
<dbReference type="Proteomes" id="UP000593836">
    <property type="component" value="Chromosome"/>
</dbReference>
<gene>
    <name evidence="2" type="ORF">HUE87_11805</name>
</gene>
<feature type="compositionally biased region" description="Acidic residues" evidence="1">
    <location>
        <begin position="10"/>
        <end position="45"/>
    </location>
</feature>
<keyword evidence="3" id="KW-1185">Reference proteome</keyword>
<protein>
    <submittedName>
        <fullName evidence="2">Uncharacterized protein</fullName>
    </submittedName>
</protein>
<dbReference type="EMBL" id="CP054493">
    <property type="protein sequence ID" value="QOY54533.1"/>
    <property type="molecule type" value="Genomic_DNA"/>
</dbReference>
<dbReference type="KEGG" id="smas:HUE87_11805"/>
<sequence>MIDFNKNNLIEEDDSIDDTYDYTNEEPLDNDDEDQEEDNDDRYCD</sequence>
<feature type="region of interest" description="Disordered" evidence="1">
    <location>
        <begin position="1"/>
        <end position="45"/>
    </location>
</feature>
<evidence type="ECO:0000313" key="3">
    <source>
        <dbReference type="Proteomes" id="UP000593836"/>
    </source>
</evidence>
<accession>A0A7S7LZV9</accession>
<evidence type="ECO:0000313" key="2">
    <source>
        <dbReference type="EMBL" id="QOY54533.1"/>
    </source>
</evidence>
<dbReference type="AlphaFoldDB" id="A0A7S7LZV9"/>
<evidence type="ECO:0000256" key="1">
    <source>
        <dbReference type="SAM" id="MobiDB-lite"/>
    </source>
</evidence>
<dbReference type="RefSeq" id="WP_194366578.1">
    <property type="nucleotide sequence ID" value="NZ_CP054493.1"/>
</dbReference>
<name>A0A7S7LZV9_9BACT</name>